<feature type="domain" description="Reverse transcriptase" evidence="1">
    <location>
        <begin position="244"/>
        <end position="522"/>
    </location>
</feature>
<dbReference type="Pfam" id="PF00078">
    <property type="entry name" value="RVT_1"/>
    <property type="match status" value="1"/>
</dbReference>
<dbReference type="EMBL" id="JANJYJ010000005">
    <property type="protein sequence ID" value="KAK3212214.1"/>
    <property type="molecule type" value="Genomic_DNA"/>
</dbReference>
<sequence length="763" mass="88109">MGPYPFRFFNSWMENAEVMAHARNSWKLQRVAGPKGFVLATKLKAVKKVFKKWQKEVKLDCCSTDSMKARLVSIEMLAKTSGWSESLRDQRRQVMVEIWDALLKEERNWRQKARVKWFLEGDRNSNFFHIVCNASMRRNFIDNIFINGALCKGPSQVRKGIFGFFKNQFAAKLDDRPRLEGLEFDKILEDSRKLLEEVFGVEEVREALNGCDWNKAPGPYGFNVSFIKKNWEDIEGDFMDFMHEFFTDGDKVKYLNHSFITLISKMLNPKSLSEYRPISLVNTLYKVLAKVLSNRMRKVVNEVIRETQMAFVAGRQIIDSFVVANEVISSWRREKEGGLMLKLDFEKAYDSVDHKFLDLCLEGMGFGERWRRWMRSCISSPMISILINGSPSKEFTIGRGLRQGDPLSPFLFNIVVEALNRMPLKARELNMFRGKVFGRNGTQLTHLQFADDTILFMEAKVESVINVRTILRCFEIGSGLKINFHKSCVVKVGKISSTEDRWADKFRCKQASLPIIFLGLPLGGNSRAISFWEPMLEKVQARLAPWKMRFILKAGRLVLIKSVLASLPTYFLSVFKIPKAVAMAIDKIQWDFFWGIKGGKMSLHLVDWPTLCRSRWNSGLGIGRIQDKGKAMLAKWIWRFGNEKGSLWRRVLCDKYLVEPCSLVWEWKGGTQASLFIKSVNGLWKDGSISAGIILDCMKVLVGEGDHIYFWKDLKVDGVPLALLFPRIYALAVNKTGKVREFGEWRGRVWEWHITTRRPFNIN</sequence>
<keyword evidence="3" id="KW-1185">Reference proteome</keyword>
<organism evidence="2 3">
    <name type="scientific">Dipteronia sinensis</name>
    <dbReference type="NCBI Taxonomy" id="43782"/>
    <lineage>
        <taxon>Eukaryota</taxon>
        <taxon>Viridiplantae</taxon>
        <taxon>Streptophyta</taxon>
        <taxon>Embryophyta</taxon>
        <taxon>Tracheophyta</taxon>
        <taxon>Spermatophyta</taxon>
        <taxon>Magnoliopsida</taxon>
        <taxon>eudicotyledons</taxon>
        <taxon>Gunneridae</taxon>
        <taxon>Pentapetalae</taxon>
        <taxon>rosids</taxon>
        <taxon>malvids</taxon>
        <taxon>Sapindales</taxon>
        <taxon>Sapindaceae</taxon>
        <taxon>Hippocastanoideae</taxon>
        <taxon>Acereae</taxon>
        <taxon>Dipteronia</taxon>
    </lineage>
</organism>
<evidence type="ECO:0000313" key="2">
    <source>
        <dbReference type="EMBL" id="KAK3212214.1"/>
    </source>
</evidence>
<comment type="caution">
    <text evidence="2">The sequence shown here is derived from an EMBL/GenBank/DDBJ whole genome shotgun (WGS) entry which is preliminary data.</text>
</comment>
<dbReference type="SUPFAM" id="SSF56672">
    <property type="entry name" value="DNA/RNA polymerases"/>
    <property type="match status" value="1"/>
</dbReference>
<gene>
    <name evidence="2" type="ORF">Dsin_016920</name>
</gene>
<dbReference type="PANTHER" id="PTHR33116">
    <property type="entry name" value="REVERSE TRANSCRIPTASE ZINC-BINDING DOMAIN-CONTAINING PROTEIN-RELATED-RELATED"/>
    <property type="match status" value="1"/>
</dbReference>
<name>A0AAE0AE44_9ROSI</name>
<dbReference type="InterPro" id="IPR043502">
    <property type="entry name" value="DNA/RNA_pol_sf"/>
</dbReference>
<evidence type="ECO:0000313" key="3">
    <source>
        <dbReference type="Proteomes" id="UP001281410"/>
    </source>
</evidence>
<dbReference type="AlphaFoldDB" id="A0AAE0AE44"/>
<dbReference type="InterPro" id="IPR000477">
    <property type="entry name" value="RT_dom"/>
</dbReference>
<protein>
    <recommendedName>
        <fullName evidence="1">Reverse transcriptase domain-containing protein</fullName>
    </recommendedName>
</protein>
<dbReference type="PROSITE" id="PS50878">
    <property type="entry name" value="RT_POL"/>
    <property type="match status" value="1"/>
</dbReference>
<evidence type="ECO:0000259" key="1">
    <source>
        <dbReference type="PROSITE" id="PS50878"/>
    </source>
</evidence>
<reference evidence="2" key="1">
    <citation type="journal article" date="2023" name="Plant J.">
        <title>Genome sequences and population genomics provide insights into the demographic history, inbreeding, and mutation load of two 'living fossil' tree species of Dipteronia.</title>
        <authorList>
            <person name="Feng Y."/>
            <person name="Comes H.P."/>
            <person name="Chen J."/>
            <person name="Zhu S."/>
            <person name="Lu R."/>
            <person name="Zhang X."/>
            <person name="Li P."/>
            <person name="Qiu J."/>
            <person name="Olsen K.M."/>
            <person name="Qiu Y."/>
        </authorList>
    </citation>
    <scope>NUCLEOTIDE SEQUENCE</scope>
    <source>
        <strain evidence="2">NBL</strain>
    </source>
</reference>
<proteinExistence type="predicted"/>
<accession>A0AAE0AE44</accession>
<dbReference type="PANTHER" id="PTHR33116:SF75">
    <property type="entry name" value="RIBONUCLEASE H PROTEIN"/>
    <property type="match status" value="1"/>
</dbReference>
<dbReference type="Proteomes" id="UP001281410">
    <property type="component" value="Unassembled WGS sequence"/>
</dbReference>
<dbReference type="CDD" id="cd01650">
    <property type="entry name" value="RT_nLTR_like"/>
    <property type="match status" value="1"/>
</dbReference>